<feature type="binding site" evidence="16">
    <location>
        <position position="160"/>
    </location>
    <ligand>
        <name>Zn(2+)</name>
        <dbReference type="ChEBI" id="CHEBI:29105"/>
    </ligand>
</feature>
<dbReference type="InterPro" id="IPR029038">
    <property type="entry name" value="MetRS_Zn"/>
</dbReference>
<keyword evidence="19" id="KW-1185">Reference proteome</keyword>
<keyword evidence="14 16" id="KW-0030">Aminoacyl-tRNA synthetase</keyword>
<dbReference type="RefSeq" id="WP_046521180.1">
    <property type="nucleotide sequence ID" value="NZ_LAVS01000090.1"/>
</dbReference>
<evidence type="ECO:0000313" key="19">
    <source>
        <dbReference type="Proteomes" id="UP000276260"/>
    </source>
</evidence>
<dbReference type="NCBIfam" id="TIGR00398">
    <property type="entry name" value="metG"/>
    <property type="match status" value="1"/>
</dbReference>
<dbReference type="GO" id="GO:0004825">
    <property type="term" value="F:methionine-tRNA ligase activity"/>
    <property type="evidence" value="ECO:0007669"/>
    <property type="project" value="UniProtKB-UniRule"/>
</dbReference>
<keyword evidence="5 16" id="KW-0963">Cytoplasm</keyword>
<dbReference type="InterPro" id="IPR001412">
    <property type="entry name" value="aa-tRNA-synth_I_CS"/>
</dbReference>
<dbReference type="InterPro" id="IPR041872">
    <property type="entry name" value="Anticodon_Met"/>
</dbReference>
<dbReference type="EC" id="6.1.1.10" evidence="16"/>
<feature type="domain" description="TRNA-binding" evidence="17">
    <location>
        <begin position="583"/>
        <end position="684"/>
    </location>
</feature>
<dbReference type="GO" id="GO:0046872">
    <property type="term" value="F:metal ion binding"/>
    <property type="evidence" value="ECO:0007669"/>
    <property type="project" value="UniProtKB-KW"/>
</dbReference>
<evidence type="ECO:0000256" key="15">
    <source>
        <dbReference type="ARBA" id="ARBA00047364"/>
    </source>
</evidence>
<dbReference type="SUPFAM" id="SSF52374">
    <property type="entry name" value="Nucleotidylyl transferase"/>
    <property type="match status" value="1"/>
</dbReference>
<dbReference type="GO" id="GO:0005829">
    <property type="term" value="C:cytosol"/>
    <property type="evidence" value="ECO:0007669"/>
    <property type="project" value="TreeGrafter"/>
</dbReference>
<dbReference type="CDD" id="cd02800">
    <property type="entry name" value="tRNA_bind_EcMetRS_like"/>
    <property type="match status" value="1"/>
</dbReference>
<dbReference type="Pfam" id="PF09334">
    <property type="entry name" value="tRNA-synt_1g"/>
    <property type="match status" value="1"/>
</dbReference>
<evidence type="ECO:0000256" key="8">
    <source>
        <dbReference type="ARBA" id="ARBA00022723"/>
    </source>
</evidence>
<keyword evidence="9 16" id="KW-0547">Nucleotide-binding</keyword>
<evidence type="ECO:0000256" key="12">
    <source>
        <dbReference type="ARBA" id="ARBA00022884"/>
    </source>
</evidence>
<evidence type="ECO:0000313" key="18">
    <source>
        <dbReference type="EMBL" id="RRJ22528.1"/>
    </source>
</evidence>
<dbReference type="PROSITE" id="PS50886">
    <property type="entry name" value="TRBD"/>
    <property type="match status" value="1"/>
</dbReference>
<keyword evidence="10 16" id="KW-0862">Zinc</keyword>
<sequence>MTQRKILITSALPYANGPIHLGHMLEYIQTDIWSRFQKGRGHQCYYVCADDAHGTPIMLKAQQLGITPEQMIAQTSQEHQADFAEFLIGFDNYHSTHSEENKQFASEIYTKLDQGGYIKRKTISQLYDPEKQMFLPDRFVKGDCPKCGALDQNGDSCDSCGATYSPVELKNPRSVVSGATPVLKDSEHYFFDLPAFEQMLKDWTRSGSLQDEMANKLQEWFTEGLQQWDISRDAPYFGFEIPGAPGKFFYVWLDAPIGYLASFKNYCDKTGVNFDQFWQKDSDAEVYHFIGKDIIYFHSLFWPAMLDGAGYRKPTSVYAHGFVTVNGAKMSKSRGTFIKARTYLQHLNPEYLRYYFASKLTSSITDLDLNLEDFAQKVNADLVGKVVNIASRCASFISKKFDGKLSAEVAEPALLAEFTAAGETIAESFERREFARAIREIMALADKANQYIDAKAPWVLAKNEATLAEAHVVCSMGINLFRVLMHYLKPVLPAMAKEVELFLNDELSWSTYQTALTNHSINVFKPLMQRVEMTKIEAMVEGSKENLQPTVAAPKAAETKVAPAAVSAESAIEPISETISIDDFAKLDLRVARIINAEHVEGADKLVKLQLDLGNEQRQVFAGIKSAYQPEQLIGRLTVMVANLAPRKMRFGLSEGMVMAAGPGGSDIFLLTPDDGATPGMRVK</sequence>
<dbReference type="GO" id="GO:0005524">
    <property type="term" value="F:ATP binding"/>
    <property type="evidence" value="ECO:0007669"/>
    <property type="project" value="UniProtKB-UniRule"/>
</dbReference>
<evidence type="ECO:0000256" key="1">
    <source>
        <dbReference type="ARBA" id="ARBA00003314"/>
    </source>
</evidence>
<evidence type="ECO:0000256" key="3">
    <source>
        <dbReference type="ARBA" id="ARBA00008258"/>
    </source>
</evidence>
<reference evidence="18 19" key="1">
    <citation type="submission" date="2018-11" db="EMBL/GenBank/DDBJ databases">
        <title>Draft genome analysis of Rheinheimera mesophila isolated from an industrial waste site.</title>
        <authorList>
            <person name="Yu Q."/>
            <person name="Qi Y."/>
            <person name="Zhang H."/>
            <person name="Lu Y."/>
            <person name="Pu J."/>
        </authorList>
    </citation>
    <scope>NUCLEOTIDE SEQUENCE [LARGE SCALE GENOMIC DNA]</scope>
    <source>
        <strain evidence="18 19">IITR13</strain>
    </source>
</reference>
<comment type="cofactor">
    <cofactor evidence="16">
        <name>Zn(2+)</name>
        <dbReference type="ChEBI" id="CHEBI:29105"/>
    </cofactor>
    <text evidence="16">Binds 1 zinc ion per subunit.</text>
</comment>
<organism evidence="18 19">
    <name type="scientific">Rheinheimera mesophila</name>
    <dbReference type="NCBI Taxonomy" id="1547515"/>
    <lineage>
        <taxon>Bacteria</taxon>
        <taxon>Pseudomonadati</taxon>
        <taxon>Pseudomonadota</taxon>
        <taxon>Gammaproteobacteria</taxon>
        <taxon>Chromatiales</taxon>
        <taxon>Chromatiaceae</taxon>
        <taxon>Rheinheimera</taxon>
    </lineage>
</organism>
<evidence type="ECO:0000256" key="16">
    <source>
        <dbReference type="HAMAP-Rule" id="MF_00098"/>
    </source>
</evidence>
<feature type="short sequence motif" description="'KMSKS' region" evidence="16">
    <location>
        <begin position="329"/>
        <end position="333"/>
    </location>
</feature>
<dbReference type="Pfam" id="PF19303">
    <property type="entry name" value="Anticodon_3"/>
    <property type="match status" value="1"/>
</dbReference>
<dbReference type="Gene3D" id="2.20.28.20">
    <property type="entry name" value="Methionyl-tRNA synthetase, Zn-domain"/>
    <property type="match status" value="1"/>
</dbReference>
<dbReference type="SUPFAM" id="SSF47323">
    <property type="entry name" value="Anticodon-binding domain of a subclass of class I aminoacyl-tRNA synthetases"/>
    <property type="match status" value="1"/>
</dbReference>
<feature type="binding site" evidence="16">
    <location>
        <position position="144"/>
    </location>
    <ligand>
        <name>Zn(2+)</name>
        <dbReference type="ChEBI" id="CHEBI:29105"/>
    </ligand>
</feature>
<proteinExistence type="inferred from homology"/>
<dbReference type="PANTHER" id="PTHR45765:SF1">
    <property type="entry name" value="METHIONINE--TRNA LIGASE, CYTOPLASMIC"/>
    <property type="match status" value="1"/>
</dbReference>
<evidence type="ECO:0000256" key="7">
    <source>
        <dbReference type="ARBA" id="ARBA00022598"/>
    </source>
</evidence>
<dbReference type="InterPro" id="IPR015413">
    <property type="entry name" value="Methionyl/Leucyl_tRNA_Synth"/>
</dbReference>
<dbReference type="InterPro" id="IPR023458">
    <property type="entry name" value="Met-tRNA_ligase_1"/>
</dbReference>
<dbReference type="OrthoDB" id="9810191at2"/>
<comment type="similarity">
    <text evidence="3 16">Belongs to the class-I aminoacyl-tRNA synthetase family. MetG type 1 subfamily.</text>
</comment>
<dbReference type="EMBL" id="RRCF01000001">
    <property type="protein sequence ID" value="RRJ22528.1"/>
    <property type="molecule type" value="Genomic_DNA"/>
</dbReference>
<dbReference type="InterPro" id="IPR004495">
    <property type="entry name" value="Met-tRNA-synth_bsu_C"/>
</dbReference>
<dbReference type="Proteomes" id="UP000276260">
    <property type="component" value="Unassembled WGS sequence"/>
</dbReference>
<dbReference type="InterPro" id="IPR012340">
    <property type="entry name" value="NA-bd_OB-fold"/>
</dbReference>
<feature type="binding site" evidence="16">
    <location>
        <position position="157"/>
    </location>
    <ligand>
        <name>Zn(2+)</name>
        <dbReference type="ChEBI" id="CHEBI:29105"/>
    </ligand>
</feature>
<evidence type="ECO:0000256" key="5">
    <source>
        <dbReference type="ARBA" id="ARBA00022490"/>
    </source>
</evidence>
<feature type="binding site" evidence="16">
    <location>
        <position position="332"/>
    </location>
    <ligand>
        <name>ATP</name>
        <dbReference type="ChEBI" id="CHEBI:30616"/>
    </ligand>
</feature>
<evidence type="ECO:0000256" key="4">
    <source>
        <dbReference type="ARBA" id="ARBA00011738"/>
    </source>
</evidence>
<comment type="subunit">
    <text evidence="4 16">Homodimer.</text>
</comment>
<name>A0A3P3QNQ0_9GAMM</name>
<evidence type="ECO:0000256" key="9">
    <source>
        <dbReference type="ARBA" id="ARBA00022741"/>
    </source>
</evidence>
<keyword evidence="12 16" id="KW-0694">RNA-binding</keyword>
<evidence type="ECO:0000256" key="11">
    <source>
        <dbReference type="ARBA" id="ARBA00022840"/>
    </source>
</evidence>
<comment type="caution">
    <text evidence="18">The sequence shown here is derived from an EMBL/GenBank/DDBJ whole genome shotgun (WGS) entry which is preliminary data.</text>
</comment>
<keyword evidence="6 16" id="KW-0820">tRNA-binding</keyword>
<keyword evidence="11 16" id="KW-0067">ATP-binding</keyword>
<feature type="binding site" evidence="16">
    <location>
        <position position="147"/>
    </location>
    <ligand>
        <name>Zn(2+)</name>
        <dbReference type="ChEBI" id="CHEBI:29105"/>
    </ligand>
</feature>
<dbReference type="SUPFAM" id="SSF50249">
    <property type="entry name" value="Nucleic acid-binding proteins"/>
    <property type="match status" value="1"/>
</dbReference>
<evidence type="ECO:0000256" key="14">
    <source>
        <dbReference type="ARBA" id="ARBA00023146"/>
    </source>
</evidence>
<dbReference type="FunFam" id="2.40.50.140:FF:000042">
    <property type="entry name" value="Methionine--tRNA ligase"/>
    <property type="match status" value="1"/>
</dbReference>
<dbReference type="FunFam" id="1.10.730.10:FF:000005">
    <property type="entry name" value="Methionine--tRNA ligase"/>
    <property type="match status" value="1"/>
</dbReference>
<dbReference type="InterPro" id="IPR002547">
    <property type="entry name" value="tRNA-bd_dom"/>
</dbReference>
<dbReference type="Pfam" id="PF01588">
    <property type="entry name" value="tRNA_bind"/>
    <property type="match status" value="1"/>
</dbReference>
<evidence type="ECO:0000256" key="2">
    <source>
        <dbReference type="ARBA" id="ARBA00004496"/>
    </source>
</evidence>
<dbReference type="Gene3D" id="2.40.50.140">
    <property type="entry name" value="Nucleic acid-binding proteins"/>
    <property type="match status" value="1"/>
</dbReference>
<evidence type="ECO:0000256" key="13">
    <source>
        <dbReference type="ARBA" id="ARBA00022917"/>
    </source>
</evidence>
<protein>
    <recommendedName>
        <fullName evidence="16">Methionine--tRNA ligase</fullName>
        <ecNumber evidence="16">6.1.1.10</ecNumber>
    </recommendedName>
    <alternativeName>
        <fullName evidence="16">Methionyl-tRNA synthetase</fullName>
        <shortName evidence="16">MetRS</shortName>
    </alternativeName>
</protein>
<dbReference type="PRINTS" id="PR01041">
    <property type="entry name" value="TRNASYNTHMET"/>
</dbReference>
<dbReference type="InterPro" id="IPR014729">
    <property type="entry name" value="Rossmann-like_a/b/a_fold"/>
</dbReference>
<dbReference type="PANTHER" id="PTHR45765">
    <property type="entry name" value="METHIONINE--TRNA LIGASE"/>
    <property type="match status" value="1"/>
</dbReference>
<evidence type="ECO:0000259" key="17">
    <source>
        <dbReference type="PROSITE" id="PS50886"/>
    </source>
</evidence>
<keyword evidence="13 16" id="KW-0648">Protein biosynthesis</keyword>
<comment type="subcellular location">
    <subcellularLocation>
        <location evidence="2 16">Cytoplasm</location>
    </subcellularLocation>
</comment>
<comment type="catalytic activity">
    <reaction evidence="15 16">
        <text>tRNA(Met) + L-methionine + ATP = L-methionyl-tRNA(Met) + AMP + diphosphate</text>
        <dbReference type="Rhea" id="RHEA:13481"/>
        <dbReference type="Rhea" id="RHEA-COMP:9667"/>
        <dbReference type="Rhea" id="RHEA-COMP:9698"/>
        <dbReference type="ChEBI" id="CHEBI:30616"/>
        <dbReference type="ChEBI" id="CHEBI:33019"/>
        <dbReference type="ChEBI" id="CHEBI:57844"/>
        <dbReference type="ChEBI" id="CHEBI:78442"/>
        <dbReference type="ChEBI" id="CHEBI:78530"/>
        <dbReference type="ChEBI" id="CHEBI:456215"/>
        <dbReference type="EC" id="6.1.1.10"/>
    </reaction>
</comment>
<evidence type="ECO:0000256" key="10">
    <source>
        <dbReference type="ARBA" id="ARBA00022833"/>
    </source>
</evidence>
<keyword evidence="8 16" id="KW-0479">Metal-binding</keyword>
<dbReference type="AlphaFoldDB" id="A0A3P3QNQ0"/>
<comment type="function">
    <text evidence="1 16">Is required not only for elongation of protein synthesis but also for the initiation of all mRNA translation through initiator tRNA(fMet) aminoacylation.</text>
</comment>
<evidence type="ECO:0000256" key="6">
    <source>
        <dbReference type="ARBA" id="ARBA00022555"/>
    </source>
</evidence>
<dbReference type="InterPro" id="IPR033911">
    <property type="entry name" value="MetRS_core"/>
</dbReference>
<dbReference type="Gene3D" id="1.10.730.10">
    <property type="entry name" value="Isoleucyl-tRNA Synthetase, Domain 1"/>
    <property type="match status" value="1"/>
</dbReference>
<dbReference type="NCBIfam" id="NF001100">
    <property type="entry name" value="PRK00133.1"/>
    <property type="match status" value="1"/>
</dbReference>
<keyword evidence="7 16" id="KW-0436">Ligase</keyword>
<dbReference type="CDD" id="cd00814">
    <property type="entry name" value="MetRS_core"/>
    <property type="match status" value="1"/>
</dbReference>
<gene>
    <name evidence="16" type="primary">metG</name>
    <name evidence="18" type="ORF">EIK76_00130</name>
</gene>
<dbReference type="CDD" id="cd07957">
    <property type="entry name" value="Anticodon_Ia_Met"/>
    <property type="match status" value="1"/>
</dbReference>
<dbReference type="HAMAP" id="MF_00098">
    <property type="entry name" value="Met_tRNA_synth_type1"/>
    <property type="match status" value="1"/>
</dbReference>
<dbReference type="GO" id="GO:0000049">
    <property type="term" value="F:tRNA binding"/>
    <property type="evidence" value="ECO:0007669"/>
    <property type="project" value="UniProtKB-UniRule"/>
</dbReference>
<dbReference type="Gene3D" id="3.40.50.620">
    <property type="entry name" value="HUPs"/>
    <property type="match status" value="1"/>
</dbReference>
<dbReference type="FunFam" id="2.20.28.20:FF:000001">
    <property type="entry name" value="Methionine--tRNA ligase"/>
    <property type="match status" value="1"/>
</dbReference>
<dbReference type="PROSITE" id="PS00178">
    <property type="entry name" value="AA_TRNA_LIGASE_I"/>
    <property type="match status" value="1"/>
</dbReference>
<dbReference type="GO" id="GO:0006431">
    <property type="term" value="P:methionyl-tRNA aminoacylation"/>
    <property type="evidence" value="ECO:0007669"/>
    <property type="project" value="UniProtKB-UniRule"/>
</dbReference>
<dbReference type="NCBIfam" id="TIGR00399">
    <property type="entry name" value="metG_C_term"/>
    <property type="match status" value="1"/>
</dbReference>
<dbReference type="InterPro" id="IPR014758">
    <property type="entry name" value="Met-tRNA_synth"/>
</dbReference>
<feature type="short sequence motif" description="'HIGH' region" evidence="16">
    <location>
        <begin position="13"/>
        <end position="23"/>
    </location>
</feature>
<dbReference type="InterPro" id="IPR009080">
    <property type="entry name" value="tRNAsynth_Ia_anticodon-bd"/>
</dbReference>
<dbReference type="SUPFAM" id="SSF57770">
    <property type="entry name" value="Methionyl-tRNA synthetase (MetRS), Zn-domain"/>
    <property type="match status" value="1"/>
</dbReference>
<accession>A0A3P3QNQ0</accession>